<protein>
    <submittedName>
        <fullName evidence="1">Uncharacterized protein</fullName>
    </submittedName>
</protein>
<sequence length="509" mass="57935">MYHAQYRKHRLAEISKQRLKLNREHNLLIPIAVLPDDILLRVFLMSFEKEDEYDTNSMATMRYTSQVCSYWRDLTLGSPLHWCQINNRINYKSGTLWLEELLSRSKSSPLHVEIKFASKEELEFASTILQHSSRFCELEIFKDVPDPAFDDHLRSALENPMQYLHSLTIIQHVEGSNQTFFEPDAPSLRCLHLINTPMPFNASSFSTITELELSCDNASEEFTHALLYVLRDVESLKSLITNGGTAPPQMTTASIPFTGNVHLPYLEIMRLSGTLYHCAHTAISVEIPTSCFCSIICTGLDNSQRSNLPLMTQAITKILSRCRAPEALLVDFLDYGLYVYAMEHATILHHEFLKLVFGRNLDFRDAIHLISPFGNPFLNSVKHLRLGVKVAKDGQIDGSLHTLLYSCANVQTLELIGDDSVEIIFGLIQSHADAAYKILPILRALIITEHKAYDFKSEEVDSIILSLIKWRCDIGLPLKSIEFFRKGSRNPLFIDQVNKIEGLVVIYNE</sequence>
<evidence type="ECO:0000313" key="2">
    <source>
        <dbReference type="Proteomes" id="UP000308652"/>
    </source>
</evidence>
<dbReference type="EMBL" id="ML213608">
    <property type="protein sequence ID" value="TFK37341.1"/>
    <property type="molecule type" value="Genomic_DNA"/>
</dbReference>
<accession>A0A5C3M876</accession>
<keyword evidence="2" id="KW-1185">Reference proteome</keyword>
<evidence type="ECO:0000313" key="1">
    <source>
        <dbReference type="EMBL" id="TFK37341.1"/>
    </source>
</evidence>
<dbReference type="OrthoDB" id="3224080at2759"/>
<name>A0A5C3M876_9AGAR</name>
<organism evidence="1 2">
    <name type="scientific">Crucibulum laeve</name>
    <dbReference type="NCBI Taxonomy" id="68775"/>
    <lineage>
        <taxon>Eukaryota</taxon>
        <taxon>Fungi</taxon>
        <taxon>Dikarya</taxon>
        <taxon>Basidiomycota</taxon>
        <taxon>Agaricomycotina</taxon>
        <taxon>Agaricomycetes</taxon>
        <taxon>Agaricomycetidae</taxon>
        <taxon>Agaricales</taxon>
        <taxon>Agaricineae</taxon>
        <taxon>Nidulariaceae</taxon>
        <taxon>Crucibulum</taxon>
    </lineage>
</organism>
<proteinExistence type="predicted"/>
<gene>
    <name evidence="1" type="ORF">BDQ12DRAFT_750702</name>
</gene>
<reference evidence="1 2" key="1">
    <citation type="journal article" date="2019" name="Nat. Ecol. Evol.">
        <title>Megaphylogeny resolves global patterns of mushroom evolution.</title>
        <authorList>
            <person name="Varga T."/>
            <person name="Krizsan K."/>
            <person name="Foldi C."/>
            <person name="Dima B."/>
            <person name="Sanchez-Garcia M."/>
            <person name="Sanchez-Ramirez S."/>
            <person name="Szollosi G.J."/>
            <person name="Szarkandi J.G."/>
            <person name="Papp V."/>
            <person name="Albert L."/>
            <person name="Andreopoulos W."/>
            <person name="Angelini C."/>
            <person name="Antonin V."/>
            <person name="Barry K.W."/>
            <person name="Bougher N.L."/>
            <person name="Buchanan P."/>
            <person name="Buyck B."/>
            <person name="Bense V."/>
            <person name="Catcheside P."/>
            <person name="Chovatia M."/>
            <person name="Cooper J."/>
            <person name="Damon W."/>
            <person name="Desjardin D."/>
            <person name="Finy P."/>
            <person name="Geml J."/>
            <person name="Haridas S."/>
            <person name="Hughes K."/>
            <person name="Justo A."/>
            <person name="Karasinski D."/>
            <person name="Kautmanova I."/>
            <person name="Kiss B."/>
            <person name="Kocsube S."/>
            <person name="Kotiranta H."/>
            <person name="LaButti K.M."/>
            <person name="Lechner B.E."/>
            <person name="Liimatainen K."/>
            <person name="Lipzen A."/>
            <person name="Lukacs Z."/>
            <person name="Mihaltcheva S."/>
            <person name="Morgado L.N."/>
            <person name="Niskanen T."/>
            <person name="Noordeloos M.E."/>
            <person name="Ohm R.A."/>
            <person name="Ortiz-Santana B."/>
            <person name="Ovrebo C."/>
            <person name="Racz N."/>
            <person name="Riley R."/>
            <person name="Savchenko A."/>
            <person name="Shiryaev A."/>
            <person name="Soop K."/>
            <person name="Spirin V."/>
            <person name="Szebenyi C."/>
            <person name="Tomsovsky M."/>
            <person name="Tulloss R.E."/>
            <person name="Uehling J."/>
            <person name="Grigoriev I.V."/>
            <person name="Vagvolgyi C."/>
            <person name="Papp T."/>
            <person name="Martin F.M."/>
            <person name="Miettinen O."/>
            <person name="Hibbett D.S."/>
            <person name="Nagy L.G."/>
        </authorList>
    </citation>
    <scope>NUCLEOTIDE SEQUENCE [LARGE SCALE GENOMIC DNA]</scope>
    <source>
        <strain evidence="1 2">CBS 166.37</strain>
    </source>
</reference>
<dbReference type="Proteomes" id="UP000308652">
    <property type="component" value="Unassembled WGS sequence"/>
</dbReference>
<dbReference type="AlphaFoldDB" id="A0A5C3M876"/>